<gene>
    <name evidence="7" type="primary">pgl</name>
    <name evidence="9" type="ORF">SAMN05421819_3163</name>
</gene>
<evidence type="ECO:0000256" key="6">
    <source>
        <dbReference type="ARBA" id="ARBA00020337"/>
    </source>
</evidence>
<feature type="domain" description="Glucosamine/galactosamine-6-phosphate isomerase" evidence="8">
    <location>
        <begin position="14"/>
        <end position="239"/>
    </location>
</feature>
<evidence type="ECO:0000256" key="1">
    <source>
        <dbReference type="ARBA" id="ARBA00000832"/>
    </source>
</evidence>
<dbReference type="InterPro" id="IPR039104">
    <property type="entry name" value="6PGL"/>
</dbReference>
<name>A0A1H6AHS7_9BACT</name>
<dbReference type="AlphaFoldDB" id="A0A1H6AHS7"/>
<dbReference type="PANTHER" id="PTHR11054">
    <property type="entry name" value="6-PHOSPHOGLUCONOLACTONASE"/>
    <property type="match status" value="1"/>
</dbReference>
<dbReference type="GO" id="GO:0005975">
    <property type="term" value="P:carbohydrate metabolic process"/>
    <property type="evidence" value="ECO:0007669"/>
    <property type="project" value="UniProtKB-UniRule"/>
</dbReference>
<dbReference type="InterPro" id="IPR006148">
    <property type="entry name" value="Glc/Gal-6P_isomerase"/>
</dbReference>
<dbReference type="Gene3D" id="3.40.50.1360">
    <property type="match status" value="1"/>
</dbReference>
<comment type="similarity">
    <text evidence="4 7">Belongs to the glucosamine/galactosamine-6-phosphate isomerase family. 6-phosphogluconolactonase subfamily.</text>
</comment>
<evidence type="ECO:0000256" key="5">
    <source>
        <dbReference type="ARBA" id="ARBA00013198"/>
    </source>
</evidence>
<dbReference type="CDD" id="cd01400">
    <property type="entry name" value="6PGL"/>
    <property type="match status" value="1"/>
</dbReference>
<keyword evidence="10" id="KW-1185">Reference proteome</keyword>
<dbReference type="InterPro" id="IPR005900">
    <property type="entry name" value="6-phosphogluconolactonase_DevB"/>
</dbReference>
<evidence type="ECO:0000313" key="9">
    <source>
        <dbReference type="EMBL" id="SEG48071.1"/>
    </source>
</evidence>
<sequence>MPRPVQVTYEVFPDAPAMALAAATRFAHKIEQAVASRGIARLAISGGSTPQAMFKILADPSHPFAATIPWDKLQLFWVDERCVPPSHPDSNYGVCRDLLLSKVGIPAANVFRMEGELDPEEAASRYEATIRNALKLEGAESPHFDMIELGMGPDGHTASLFPHTDAINELGRICVANYVPEKDTWRITLTSPVINQGAEVVFEIAGEEKTDVLAKVLTGPRDVDRLPSQLIRPSNGKLLLLLDEVAAAKLPAASVLNDGQPRVGTLEI</sequence>
<accession>A0A1H6AHS7</accession>
<dbReference type="InterPro" id="IPR037171">
    <property type="entry name" value="NagB/RpiA_transferase-like"/>
</dbReference>
<evidence type="ECO:0000256" key="7">
    <source>
        <dbReference type="RuleBase" id="RU365095"/>
    </source>
</evidence>
<dbReference type="GO" id="GO:0017057">
    <property type="term" value="F:6-phosphogluconolactonase activity"/>
    <property type="evidence" value="ECO:0007669"/>
    <property type="project" value="UniProtKB-UniRule"/>
</dbReference>
<keyword evidence="7" id="KW-0378">Hydrolase</keyword>
<evidence type="ECO:0000256" key="2">
    <source>
        <dbReference type="ARBA" id="ARBA00002681"/>
    </source>
</evidence>
<proteinExistence type="inferred from homology"/>
<dbReference type="Pfam" id="PF01182">
    <property type="entry name" value="Glucosamine_iso"/>
    <property type="match status" value="1"/>
</dbReference>
<evidence type="ECO:0000256" key="3">
    <source>
        <dbReference type="ARBA" id="ARBA00004961"/>
    </source>
</evidence>
<dbReference type="GO" id="GO:0006098">
    <property type="term" value="P:pentose-phosphate shunt"/>
    <property type="evidence" value="ECO:0007669"/>
    <property type="project" value="UniProtKB-UniPathway"/>
</dbReference>
<organism evidence="9 10">
    <name type="scientific">Bryocella elongata</name>
    <dbReference type="NCBI Taxonomy" id="863522"/>
    <lineage>
        <taxon>Bacteria</taxon>
        <taxon>Pseudomonadati</taxon>
        <taxon>Acidobacteriota</taxon>
        <taxon>Terriglobia</taxon>
        <taxon>Terriglobales</taxon>
        <taxon>Acidobacteriaceae</taxon>
        <taxon>Bryocella</taxon>
    </lineage>
</organism>
<comment type="pathway">
    <text evidence="3 7">Carbohydrate degradation; pentose phosphate pathway; D-ribulose 5-phosphate from D-glucose 6-phosphate (oxidative stage): step 2/3.</text>
</comment>
<evidence type="ECO:0000259" key="8">
    <source>
        <dbReference type="Pfam" id="PF01182"/>
    </source>
</evidence>
<evidence type="ECO:0000313" key="10">
    <source>
        <dbReference type="Proteomes" id="UP000236728"/>
    </source>
</evidence>
<dbReference type="PANTHER" id="PTHR11054:SF0">
    <property type="entry name" value="6-PHOSPHOGLUCONOLACTONASE"/>
    <property type="match status" value="1"/>
</dbReference>
<comment type="function">
    <text evidence="2 7">Hydrolysis of 6-phosphogluconolactone to 6-phosphogluconate.</text>
</comment>
<evidence type="ECO:0000256" key="4">
    <source>
        <dbReference type="ARBA" id="ARBA00010662"/>
    </source>
</evidence>
<reference evidence="9 10" key="1">
    <citation type="submission" date="2016-10" db="EMBL/GenBank/DDBJ databases">
        <authorList>
            <person name="de Groot N.N."/>
        </authorList>
    </citation>
    <scope>NUCLEOTIDE SEQUENCE [LARGE SCALE GENOMIC DNA]</scope>
    <source>
        <strain evidence="9 10">DSM 22489</strain>
    </source>
</reference>
<dbReference type="NCBIfam" id="TIGR01198">
    <property type="entry name" value="pgl"/>
    <property type="match status" value="1"/>
</dbReference>
<protein>
    <recommendedName>
        <fullName evidence="6 7">6-phosphogluconolactonase</fullName>
        <shortName evidence="7">6PGL</shortName>
        <ecNumber evidence="5 7">3.1.1.31</ecNumber>
    </recommendedName>
</protein>
<dbReference type="UniPathway" id="UPA00115">
    <property type="reaction ID" value="UER00409"/>
</dbReference>
<comment type="catalytic activity">
    <reaction evidence="1 7">
        <text>6-phospho-D-glucono-1,5-lactone + H2O = 6-phospho-D-gluconate + H(+)</text>
        <dbReference type="Rhea" id="RHEA:12556"/>
        <dbReference type="ChEBI" id="CHEBI:15377"/>
        <dbReference type="ChEBI" id="CHEBI:15378"/>
        <dbReference type="ChEBI" id="CHEBI:57955"/>
        <dbReference type="ChEBI" id="CHEBI:58759"/>
        <dbReference type="EC" id="3.1.1.31"/>
    </reaction>
</comment>
<dbReference type="Proteomes" id="UP000236728">
    <property type="component" value="Unassembled WGS sequence"/>
</dbReference>
<dbReference type="EC" id="3.1.1.31" evidence="5 7"/>
<dbReference type="OrthoDB" id="9810967at2"/>
<dbReference type="SUPFAM" id="SSF100950">
    <property type="entry name" value="NagB/RpiA/CoA transferase-like"/>
    <property type="match status" value="1"/>
</dbReference>
<dbReference type="EMBL" id="FNVA01000005">
    <property type="protein sequence ID" value="SEG48071.1"/>
    <property type="molecule type" value="Genomic_DNA"/>
</dbReference>
<dbReference type="RefSeq" id="WP_103934017.1">
    <property type="nucleotide sequence ID" value="NZ_FNVA01000005.1"/>
</dbReference>